<accession>A0AAX2H3E8</accession>
<gene>
    <name evidence="1" type="ORF">SAMEA44541418_02236</name>
</gene>
<reference evidence="1 2" key="1">
    <citation type="submission" date="2017-06" db="EMBL/GenBank/DDBJ databases">
        <authorList>
            <consortium name="Pathogen Informatics"/>
        </authorList>
    </citation>
    <scope>NUCLEOTIDE SEQUENCE [LARGE SCALE GENOMIC DNA]</scope>
    <source>
        <strain evidence="1 2">NCTC12947</strain>
    </source>
</reference>
<name>A0AAX2H3E8_9FLAO</name>
<dbReference type="EMBL" id="LT906449">
    <property type="protein sequence ID" value="SNV16082.1"/>
    <property type="molecule type" value="Genomic_DNA"/>
</dbReference>
<evidence type="ECO:0000313" key="2">
    <source>
        <dbReference type="Proteomes" id="UP000215539"/>
    </source>
</evidence>
<protein>
    <submittedName>
        <fullName evidence="1">Uncharacterized protein</fullName>
    </submittedName>
</protein>
<proteinExistence type="predicted"/>
<evidence type="ECO:0000313" key="1">
    <source>
        <dbReference type="EMBL" id="SNV16082.1"/>
    </source>
</evidence>
<organism evidence="1 2">
    <name type="scientific">Capnocytophaga haemolytica</name>
    <dbReference type="NCBI Taxonomy" id="45243"/>
    <lineage>
        <taxon>Bacteria</taxon>
        <taxon>Pseudomonadati</taxon>
        <taxon>Bacteroidota</taxon>
        <taxon>Flavobacteriia</taxon>
        <taxon>Flavobacteriales</taxon>
        <taxon>Flavobacteriaceae</taxon>
        <taxon>Capnocytophaga</taxon>
    </lineage>
</organism>
<sequence>MNNTNIISTFYPPPFILLIFNDIQNVKYFIKYLFPFLKPISKVTL</sequence>
<dbReference type="AlphaFoldDB" id="A0AAX2H3E8"/>
<dbReference type="Proteomes" id="UP000215539">
    <property type="component" value="Chromosome 1"/>
</dbReference>